<dbReference type="InterPro" id="IPR003797">
    <property type="entry name" value="DegV"/>
</dbReference>
<keyword evidence="6" id="KW-0472">Membrane</keyword>
<dbReference type="SUPFAM" id="SSF52172">
    <property type="entry name" value="CheY-like"/>
    <property type="match status" value="1"/>
</dbReference>
<dbReference type="FunFam" id="3.30.565.10:FF:000010">
    <property type="entry name" value="Sensor histidine kinase RcsC"/>
    <property type="match status" value="1"/>
</dbReference>
<feature type="transmembrane region" description="Helical" evidence="6">
    <location>
        <begin position="75"/>
        <end position="93"/>
    </location>
</feature>
<comment type="caution">
    <text evidence="9">The sequence shown here is derived from an EMBL/GenBank/DDBJ whole genome shotgun (WGS) entry which is preliminary data.</text>
</comment>
<dbReference type="SMART" id="SM00448">
    <property type="entry name" value="REC"/>
    <property type="match status" value="1"/>
</dbReference>
<dbReference type="InterPro" id="IPR036890">
    <property type="entry name" value="HATPase_C_sf"/>
</dbReference>
<dbReference type="Proteomes" id="UP000823616">
    <property type="component" value="Unassembled WGS sequence"/>
</dbReference>
<dbReference type="PROSITE" id="PS50110">
    <property type="entry name" value="RESPONSE_REGULATORY"/>
    <property type="match status" value="1"/>
</dbReference>
<evidence type="ECO:0000256" key="4">
    <source>
        <dbReference type="ARBA" id="ARBA00023012"/>
    </source>
</evidence>
<dbReference type="Gene3D" id="3.30.565.10">
    <property type="entry name" value="Histidine kinase-like ATPase, C-terminal domain"/>
    <property type="match status" value="1"/>
</dbReference>
<dbReference type="InterPro" id="IPR004358">
    <property type="entry name" value="Sig_transdc_His_kin-like_C"/>
</dbReference>
<keyword evidence="3 5" id="KW-0597">Phosphoprotein</keyword>
<dbReference type="InterPro" id="IPR003661">
    <property type="entry name" value="HisK_dim/P_dom"/>
</dbReference>
<dbReference type="CDD" id="cd17546">
    <property type="entry name" value="REC_hyHK_CKI1_RcsC-like"/>
    <property type="match status" value="1"/>
</dbReference>
<evidence type="ECO:0000256" key="2">
    <source>
        <dbReference type="ARBA" id="ARBA00012438"/>
    </source>
</evidence>
<dbReference type="Pfam" id="PF02645">
    <property type="entry name" value="DegV"/>
    <property type="match status" value="1"/>
</dbReference>
<dbReference type="InterPro" id="IPR005467">
    <property type="entry name" value="His_kinase_dom"/>
</dbReference>
<keyword evidence="6" id="KW-0812">Transmembrane</keyword>
<keyword evidence="4" id="KW-0902">Two-component regulatory system</keyword>
<feature type="modified residue" description="4-aspartylphosphate" evidence="5">
    <location>
        <position position="512"/>
    </location>
</feature>
<dbReference type="Pfam" id="PF00072">
    <property type="entry name" value="Response_reg"/>
    <property type="match status" value="1"/>
</dbReference>
<dbReference type="Gene3D" id="3.40.50.2300">
    <property type="match status" value="1"/>
</dbReference>
<feature type="transmembrane region" description="Helical" evidence="6">
    <location>
        <begin position="124"/>
        <end position="141"/>
    </location>
</feature>
<evidence type="ECO:0000256" key="5">
    <source>
        <dbReference type="PROSITE-ProRule" id="PRU00169"/>
    </source>
</evidence>
<sequence length="891" mass="98760">MNLKKFIGVIFDPKFDRQERLFRLMISIGLLGLLIAAVSGILLGESLASTVVIFSSFFVLWLISWISIHFHHIQGGAVLIGFIIVFFVLPYNFLTTGGIDGGAPLWFLFGTFYTCLVIENKIKYFFLASSVVSFGVCYYLAYFYPELLIPHSHELAFMDSFLSLIIVSVLNCGMILFQNVIYRSENELVKKQKTEIEKLNRAQNRFFSNLSHEIRTPINTILGLNEIILRENVSDEIISDSLKIQNAGKMLLSLINDVLDVSKIQSGKMKIVPAEYDVGNMLSDIVNMIWISAKQKGLEFKINVDQKIPLRLIGDEMRIKQILVNILNNAVKYTPEGYVALSIQCSGLSDGSVQMMYSVTDTGMGIKKENLPYLFNAFKRVDEEKTRYIEGTGLGLSIVRQLLDLMGGDVSVNSVYTKGSTFLVTIPQKRVDDKEIGKLDLETRHSINNRKQYAHSFEAPSARVLIVDDDEVNLLVEKKLLRDTKMQIDTVSGGAECLQKTQYVRYDVILMDHLMPEMDGIECLHHIRAQNGGLNRETPVVVLTANAGSENSLLYTQEGFDGILTKPVSGARLEAEVRDCLPPDKIRNVGTDGSVGIMQAPVLSYRKKIPVVITTESVCDLPKSLLEKYHIAVIPHKVITEAGAFLDGQELDSDGLISYINGGGGMVWTDAPSLEDLSSFFAGQLTKAQHVIHITLAKRVPPYAYAKAVEAAKIFENVSIVDSGHLSSGMGLMVLKAAQDASAGVPVAQILKHCDSLRPRIRTSFVVDSTDFLARNAQISARANKLCDAFMLHPVLAMKKSAIRVSGIKVGTRLYVLRKYVRSALRVTGEIDRSLLFITYVGLSGDDLQEIKSLVAKIADFEQVICQKSCPSISANCGPGTFGLLFLMKEN</sequence>
<dbReference type="InterPro" id="IPR003594">
    <property type="entry name" value="HATPase_dom"/>
</dbReference>
<evidence type="ECO:0000313" key="10">
    <source>
        <dbReference type="Proteomes" id="UP000823616"/>
    </source>
</evidence>
<dbReference type="EMBL" id="JADIMS010000166">
    <property type="protein sequence ID" value="MBO8451216.1"/>
    <property type="molecule type" value="Genomic_DNA"/>
</dbReference>
<dbReference type="PROSITE" id="PS51482">
    <property type="entry name" value="DEGV"/>
    <property type="match status" value="1"/>
</dbReference>
<evidence type="ECO:0000259" key="8">
    <source>
        <dbReference type="PROSITE" id="PS50110"/>
    </source>
</evidence>
<evidence type="ECO:0000256" key="6">
    <source>
        <dbReference type="SAM" id="Phobius"/>
    </source>
</evidence>
<organism evidence="9 10">
    <name type="scientific">Candidatus Avitreponema avistercoris</name>
    <dbReference type="NCBI Taxonomy" id="2840705"/>
    <lineage>
        <taxon>Bacteria</taxon>
        <taxon>Pseudomonadati</taxon>
        <taxon>Spirochaetota</taxon>
        <taxon>Spirochaetia</taxon>
        <taxon>Spirochaetales</taxon>
        <taxon>Candidatus Avitreponema</taxon>
    </lineage>
</organism>
<dbReference type="InterPro" id="IPR036097">
    <property type="entry name" value="HisK_dim/P_sf"/>
</dbReference>
<dbReference type="PRINTS" id="PR00344">
    <property type="entry name" value="BCTRLSENSOR"/>
</dbReference>
<dbReference type="SUPFAM" id="SSF47384">
    <property type="entry name" value="Homodimeric domain of signal transducing histidine kinase"/>
    <property type="match status" value="1"/>
</dbReference>
<dbReference type="PANTHER" id="PTHR45339:SF1">
    <property type="entry name" value="HYBRID SIGNAL TRANSDUCTION HISTIDINE KINASE J"/>
    <property type="match status" value="1"/>
</dbReference>
<dbReference type="AlphaFoldDB" id="A0A9D9HH25"/>
<dbReference type="PANTHER" id="PTHR45339">
    <property type="entry name" value="HYBRID SIGNAL TRANSDUCTION HISTIDINE KINASE J"/>
    <property type="match status" value="1"/>
</dbReference>
<comment type="catalytic activity">
    <reaction evidence="1">
        <text>ATP + protein L-histidine = ADP + protein N-phospho-L-histidine.</text>
        <dbReference type="EC" id="2.7.13.3"/>
    </reaction>
</comment>
<dbReference type="InterPro" id="IPR043168">
    <property type="entry name" value="DegV_C"/>
</dbReference>
<dbReference type="EC" id="2.7.13.3" evidence="2"/>
<feature type="transmembrane region" description="Helical" evidence="6">
    <location>
        <begin position="161"/>
        <end position="182"/>
    </location>
</feature>
<feature type="transmembrane region" description="Helical" evidence="6">
    <location>
        <begin position="21"/>
        <end position="42"/>
    </location>
</feature>
<dbReference type="Gene3D" id="1.10.287.130">
    <property type="match status" value="1"/>
</dbReference>
<dbReference type="SUPFAM" id="SSF82549">
    <property type="entry name" value="DAK1/DegV-like"/>
    <property type="match status" value="1"/>
</dbReference>
<dbReference type="InterPro" id="IPR011006">
    <property type="entry name" value="CheY-like_superfamily"/>
</dbReference>
<keyword evidence="6" id="KW-1133">Transmembrane helix</keyword>
<dbReference type="Gene3D" id="3.30.1180.10">
    <property type="match status" value="1"/>
</dbReference>
<dbReference type="SMART" id="SM00388">
    <property type="entry name" value="HisKA"/>
    <property type="match status" value="1"/>
</dbReference>
<dbReference type="Pfam" id="PF02518">
    <property type="entry name" value="HATPase_c"/>
    <property type="match status" value="1"/>
</dbReference>
<feature type="domain" description="Histidine kinase" evidence="7">
    <location>
        <begin position="209"/>
        <end position="430"/>
    </location>
</feature>
<proteinExistence type="predicted"/>
<feature type="domain" description="Response regulatory" evidence="8">
    <location>
        <begin position="463"/>
        <end position="581"/>
    </location>
</feature>
<dbReference type="SMART" id="SM00387">
    <property type="entry name" value="HATPase_c"/>
    <property type="match status" value="1"/>
</dbReference>
<dbReference type="PROSITE" id="PS50109">
    <property type="entry name" value="HIS_KIN"/>
    <property type="match status" value="1"/>
</dbReference>
<dbReference type="CDD" id="cd00082">
    <property type="entry name" value="HisKA"/>
    <property type="match status" value="1"/>
</dbReference>
<evidence type="ECO:0000256" key="3">
    <source>
        <dbReference type="ARBA" id="ARBA00022553"/>
    </source>
</evidence>
<feature type="transmembrane region" description="Helical" evidence="6">
    <location>
        <begin position="48"/>
        <end position="68"/>
    </location>
</feature>
<dbReference type="InterPro" id="IPR001789">
    <property type="entry name" value="Sig_transdc_resp-reg_receiver"/>
</dbReference>
<dbReference type="Pfam" id="PF00512">
    <property type="entry name" value="HisKA"/>
    <property type="match status" value="1"/>
</dbReference>
<gene>
    <name evidence="9" type="ORF">IAA96_08960</name>
</gene>
<evidence type="ECO:0000259" key="7">
    <source>
        <dbReference type="PROSITE" id="PS50109"/>
    </source>
</evidence>
<dbReference type="Gene3D" id="3.40.50.10170">
    <property type="match status" value="1"/>
</dbReference>
<dbReference type="CDD" id="cd16922">
    <property type="entry name" value="HATPase_EvgS-ArcB-TorS-like"/>
    <property type="match status" value="1"/>
</dbReference>
<accession>A0A9D9HH25</accession>
<name>A0A9D9HH25_9SPIR</name>
<reference evidence="9" key="2">
    <citation type="journal article" date="2021" name="PeerJ">
        <title>Extensive microbial diversity within the chicken gut microbiome revealed by metagenomics and culture.</title>
        <authorList>
            <person name="Gilroy R."/>
            <person name="Ravi A."/>
            <person name="Getino M."/>
            <person name="Pursley I."/>
            <person name="Horton D.L."/>
            <person name="Alikhan N.F."/>
            <person name="Baker D."/>
            <person name="Gharbi K."/>
            <person name="Hall N."/>
            <person name="Watson M."/>
            <person name="Adriaenssens E.M."/>
            <person name="Foster-Nyarko E."/>
            <person name="Jarju S."/>
            <person name="Secka A."/>
            <person name="Antonio M."/>
            <person name="Oren A."/>
            <person name="Chaudhuri R.R."/>
            <person name="La Ragione R."/>
            <person name="Hildebrand F."/>
            <person name="Pallen M.J."/>
        </authorList>
    </citation>
    <scope>NUCLEOTIDE SEQUENCE</scope>
    <source>
        <strain evidence="9">B3-4054</strain>
    </source>
</reference>
<dbReference type="NCBIfam" id="TIGR00762">
    <property type="entry name" value="DegV"/>
    <property type="match status" value="1"/>
</dbReference>
<evidence type="ECO:0000313" key="9">
    <source>
        <dbReference type="EMBL" id="MBO8451216.1"/>
    </source>
</evidence>
<dbReference type="SUPFAM" id="SSF55874">
    <property type="entry name" value="ATPase domain of HSP90 chaperone/DNA topoisomerase II/histidine kinase"/>
    <property type="match status" value="1"/>
</dbReference>
<evidence type="ECO:0000256" key="1">
    <source>
        <dbReference type="ARBA" id="ARBA00000085"/>
    </source>
</evidence>
<dbReference type="GO" id="GO:0000155">
    <property type="term" value="F:phosphorelay sensor kinase activity"/>
    <property type="evidence" value="ECO:0007669"/>
    <property type="project" value="InterPro"/>
</dbReference>
<reference evidence="9" key="1">
    <citation type="submission" date="2020-10" db="EMBL/GenBank/DDBJ databases">
        <authorList>
            <person name="Gilroy R."/>
        </authorList>
    </citation>
    <scope>NUCLEOTIDE SEQUENCE</scope>
    <source>
        <strain evidence="9">B3-4054</strain>
    </source>
</reference>
<protein>
    <recommendedName>
        <fullName evidence="2">histidine kinase</fullName>
        <ecNumber evidence="2">2.7.13.3</ecNumber>
    </recommendedName>
</protein>